<organism evidence="8 9">
    <name type="scientific">Solanum stoloniferum</name>
    <dbReference type="NCBI Taxonomy" id="62892"/>
    <lineage>
        <taxon>Eukaryota</taxon>
        <taxon>Viridiplantae</taxon>
        <taxon>Streptophyta</taxon>
        <taxon>Embryophyta</taxon>
        <taxon>Tracheophyta</taxon>
        <taxon>Spermatophyta</taxon>
        <taxon>Magnoliopsida</taxon>
        <taxon>eudicotyledons</taxon>
        <taxon>Gunneridae</taxon>
        <taxon>Pentapetalae</taxon>
        <taxon>asterids</taxon>
        <taxon>lamiids</taxon>
        <taxon>Solanales</taxon>
        <taxon>Solanaceae</taxon>
        <taxon>Solanoideae</taxon>
        <taxon>Solaneae</taxon>
        <taxon>Solanum</taxon>
    </lineage>
</organism>
<dbReference type="AlphaFoldDB" id="A0ABD2RYJ1"/>
<sequence>FFWIAFQYLFLGSADLFVLAGLLEFCFSEAPVSMRSLATSLSWASLAIGYYLSSVIVSIVNRVTGISTNKPWLAGSNLNHYHLERFYWLMCILSALNFMHYLFWATKYK</sequence>
<comment type="similarity">
    <text evidence="2">Belongs to the major facilitator superfamily. Proton-dependent oligopeptide transporter (POT/PTR) (TC 2.A.17) family.</text>
</comment>
<evidence type="ECO:0000256" key="1">
    <source>
        <dbReference type="ARBA" id="ARBA00004141"/>
    </source>
</evidence>
<keyword evidence="4 7" id="KW-1133">Transmembrane helix</keyword>
<reference evidence="8 9" key="1">
    <citation type="submission" date="2024-05" db="EMBL/GenBank/DDBJ databases">
        <title>De novo assembly of an allotetraploid wild potato.</title>
        <authorList>
            <person name="Hosaka A.J."/>
        </authorList>
    </citation>
    <scope>NUCLEOTIDE SEQUENCE [LARGE SCALE GENOMIC DNA]</scope>
    <source>
        <tissue evidence="8">Young leaves</tissue>
    </source>
</reference>
<feature type="non-terminal residue" evidence="8">
    <location>
        <position position="1"/>
    </location>
</feature>
<evidence type="ECO:0000256" key="5">
    <source>
        <dbReference type="ARBA" id="ARBA00023136"/>
    </source>
</evidence>
<dbReference type="PANTHER" id="PTHR11654">
    <property type="entry name" value="OLIGOPEPTIDE TRANSPORTER-RELATED"/>
    <property type="match status" value="1"/>
</dbReference>
<dbReference type="GO" id="GO:0016020">
    <property type="term" value="C:membrane"/>
    <property type="evidence" value="ECO:0007669"/>
    <property type="project" value="UniProtKB-SubCell"/>
</dbReference>
<evidence type="ECO:0000256" key="4">
    <source>
        <dbReference type="ARBA" id="ARBA00022989"/>
    </source>
</evidence>
<comment type="subcellular location">
    <subcellularLocation>
        <location evidence="1">Membrane</location>
        <topology evidence="1">Multi-pass membrane protein</topology>
    </subcellularLocation>
</comment>
<name>A0ABD2RYJ1_9SOLN</name>
<gene>
    <name evidence="8" type="ORF">AABB24_029597</name>
</gene>
<dbReference type="InterPro" id="IPR036259">
    <property type="entry name" value="MFS_trans_sf"/>
</dbReference>
<evidence type="ECO:0000256" key="2">
    <source>
        <dbReference type="ARBA" id="ARBA00005982"/>
    </source>
</evidence>
<protein>
    <submittedName>
        <fullName evidence="8">Uncharacterized protein</fullName>
    </submittedName>
</protein>
<feature type="non-terminal residue" evidence="8">
    <location>
        <position position="109"/>
    </location>
</feature>
<comment type="caution">
    <text evidence="8">The sequence shown here is derived from an EMBL/GenBank/DDBJ whole genome shotgun (WGS) entry which is preliminary data.</text>
</comment>
<dbReference type="Gene3D" id="1.20.1250.20">
    <property type="entry name" value="MFS general substrate transporter like domains"/>
    <property type="match status" value="1"/>
</dbReference>
<dbReference type="EMBL" id="JBJKTR010000017">
    <property type="protein sequence ID" value="KAL3337006.1"/>
    <property type="molecule type" value="Genomic_DNA"/>
</dbReference>
<evidence type="ECO:0000256" key="3">
    <source>
        <dbReference type="ARBA" id="ARBA00022692"/>
    </source>
</evidence>
<evidence type="ECO:0000256" key="7">
    <source>
        <dbReference type="SAM" id="Phobius"/>
    </source>
</evidence>
<dbReference type="Pfam" id="PF00854">
    <property type="entry name" value="PTR2"/>
    <property type="match status" value="1"/>
</dbReference>
<keyword evidence="9" id="KW-1185">Reference proteome</keyword>
<evidence type="ECO:0000313" key="9">
    <source>
        <dbReference type="Proteomes" id="UP001627284"/>
    </source>
</evidence>
<comment type="similarity">
    <text evidence="6">Belongs to the major facilitator superfamily. Phosphate:H(+) symporter (TC 2.A.1.9) family.</text>
</comment>
<dbReference type="Proteomes" id="UP001627284">
    <property type="component" value="Unassembled WGS sequence"/>
</dbReference>
<evidence type="ECO:0000256" key="6">
    <source>
        <dbReference type="ARBA" id="ARBA00044504"/>
    </source>
</evidence>
<feature type="transmembrane region" description="Helical" evidence="7">
    <location>
        <begin position="6"/>
        <end position="27"/>
    </location>
</feature>
<evidence type="ECO:0000313" key="8">
    <source>
        <dbReference type="EMBL" id="KAL3337006.1"/>
    </source>
</evidence>
<proteinExistence type="inferred from homology"/>
<keyword evidence="5 7" id="KW-0472">Membrane</keyword>
<accession>A0ABD2RYJ1</accession>
<feature type="transmembrane region" description="Helical" evidence="7">
    <location>
        <begin position="48"/>
        <end position="66"/>
    </location>
</feature>
<keyword evidence="3 7" id="KW-0812">Transmembrane</keyword>
<dbReference type="InterPro" id="IPR000109">
    <property type="entry name" value="POT_fam"/>
</dbReference>
<feature type="transmembrane region" description="Helical" evidence="7">
    <location>
        <begin position="86"/>
        <end position="104"/>
    </location>
</feature>